<keyword evidence="3" id="KW-1003">Cell membrane</keyword>
<dbReference type="Gene3D" id="1.20.1250.20">
    <property type="entry name" value="MFS general substrate transporter like domains"/>
    <property type="match status" value="1"/>
</dbReference>
<reference evidence="9 10" key="1">
    <citation type="submission" date="2017-09" db="EMBL/GenBank/DDBJ databases">
        <title>Depth-based differentiation of microbial function through sediment-hosted aquifers and enrichment of novel symbionts in the deep terrestrial subsurface.</title>
        <authorList>
            <person name="Probst A.J."/>
            <person name="Ladd B."/>
            <person name="Jarett J.K."/>
            <person name="Geller-Mcgrath D.E."/>
            <person name="Sieber C.M."/>
            <person name="Emerson J.B."/>
            <person name="Anantharaman K."/>
            <person name="Thomas B.C."/>
            <person name="Malmstrom R."/>
            <person name="Stieglmeier M."/>
            <person name="Klingl A."/>
            <person name="Woyke T."/>
            <person name="Ryan C.M."/>
            <person name="Banfield J.F."/>
        </authorList>
    </citation>
    <scope>NUCLEOTIDE SEQUENCE [LARGE SCALE GENOMIC DNA]</scope>
    <source>
        <strain evidence="9">CG12_big_fil_rev_8_21_14_0_65_43_15</strain>
    </source>
</reference>
<feature type="transmembrane region" description="Helical" evidence="7">
    <location>
        <begin position="103"/>
        <end position="120"/>
    </location>
</feature>
<keyword evidence="6 7" id="KW-0472">Membrane</keyword>
<name>A0A2J0LEC1_9BACT</name>
<feature type="transmembrane region" description="Helical" evidence="7">
    <location>
        <begin position="78"/>
        <end position="97"/>
    </location>
</feature>
<gene>
    <name evidence="9" type="ORF">COW11_04515</name>
</gene>
<evidence type="ECO:0000256" key="2">
    <source>
        <dbReference type="ARBA" id="ARBA00022448"/>
    </source>
</evidence>
<dbReference type="InterPro" id="IPR010290">
    <property type="entry name" value="TM_effector"/>
</dbReference>
<feature type="transmembrane region" description="Helical" evidence="7">
    <location>
        <begin position="223"/>
        <end position="245"/>
    </location>
</feature>
<feature type="transmembrane region" description="Helical" evidence="7">
    <location>
        <begin position="370"/>
        <end position="392"/>
    </location>
</feature>
<keyword evidence="2" id="KW-0813">Transport</keyword>
<dbReference type="SUPFAM" id="SSF103473">
    <property type="entry name" value="MFS general substrate transporter"/>
    <property type="match status" value="1"/>
</dbReference>
<feature type="transmembrane region" description="Helical" evidence="7">
    <location>
        <begin position="12"/>
        <end position="33"/>
    </location>
</feature>
<feature type="transmembrane region" description="Helical" evidence="7">
    <location>
        <begin position="309"/>
        <end position="333"/>
    </location>
</feature>
<feature type="transmembrane region" description="Helical" evidence="7">
    <location>
        <begin position="257"/>
        <end position="279"/>
    </location>
</feature>
<dbReference type="CDD" id="cd06173">
    <property type="entry name" value="MFS_MefA_like"/>
    <property type="match status" value="1"/>
</dbReference>
<feature type="transmembrane region" description="Helical" evidence="7">
    <location>
        <begin position="345"/>
        <end position="364"/>
    </location>
</feature>
<dbReference type="GO" id="GO:0005886">
    <property type="term" value="C:plasma membrane"/>
    <property type="evidence" value="ECO:0007669"/>
    <property type="project" value="UniProtKB-SubCell"/>
</dbReference>
<keyword evidence="5 7" id="KW-1133">Transmembrane helix</keyword>
<comment type="subcellular location">
    <subcellularLocation>
        <location evidence="1">Cell membrane</location>
        <topology evidence="1">Multi-pass membrane protein</topology>
    </subcellularLocation>
</comment>
<accession>A0A2J0LEC1</accession>
<dbReference type="InterPro" id="IPR020846">
    <property type="entry name" value="MFS_dom"/>
</dbReference>
<dbReference type="PROSITE" id="PS50850">
    <property type="entry name" value="MFS"/>
    <property type="match status" value="1"/>
</dbReference>
<proteinExistence type="predicted"/>
<evidence type="ECO:0000259" key="8">
    <source>
        <dbReference type="PROSITE" id="PS50850"/>
    </source>
</evidence>
<evidence type="ECO:0000313" key="9">
    <source>
        <dbReference type="EMBL" id="PIW66202.1"/>
    </source>
</evidence>
<dbReference type="PANTHER" id="PTHR23513">
    <property type="entry name" value="INTEGRAL MEMBRANE EFFLUX PROTEIN-RELATED"/>
    <property type="match status" value="1"/>
</dbReference>
<dbReference type="EMBL" id="PFGP01000106">
    <property type="protein sequence ID" value="PIW66202.1"/>
    <property type="molecule type" value="Genomic_DNA"/>
</dbReference>
<feature type="domain" description="Major facilitator superfamily (MFS) profile" evidence="8">
    <location>
        <begin position="12"/>
        <end position="395"/>
    </location>
</feature>
<dbReference type="PANTHER" id="PTHR23513:SF11">
    <property type="entry name" value="STAPHYLOFERRIN A TRANSPORTER"/>
    <property type="match status" value="1"/>
</dbReference>
<feature type="transmembrane region" description="Helical" evidence="7">
    <location>
        <begin position="286"/>
        <end position="303"/>
    </location>
</feature>
<dbReference type="InterPro" id="IPR036259">
    <property type="entry name" value="MFS_trans_sf"/>
</dbReference>
<evidence type="ECO:0000256" key="6">
    <source>
        <dbReference type="ARBA" id="ARBA00023136"/>
    </source>
</evidence>
<dbReference type="Proteomes" id="UP000231267">
    <property type="component" value="Unassembled WGS sequence"/>
</dbReference>
<dbReference type="Pfam" id="PF05977">
    <property type="entry name" value="MFS_3"/>
    <property type="match status" value="1"/>
</dbReference>
<feature type="transmembrane region" description="Helical" evidence="7">
    <location>
        <begin position="173"/>
        <end position="194"/>
    </location>
</feature>
<evidence type="ECO:0000256" key="3">
    <source>
        <dbReference type="ARBA" id="ARBA00022475"/>
    </source>
</evidence>
<sequence length="395" mass="42383">MKKIFSSLKYANFRLFWFGQLVSLTGTWVQMVAQGWLVLELTNSAFLLAMINVISAAPIMLFSLVGGVVADRVNKKKILIVTQSLSVVLAFCLGALVSLKLAAFWNIAVIAGLLGLVNAFDVPTRQAFVVETIDKSSLNNAIALNSLLFNSARIIGPVIAGFLAGWLGIASCFYINSISFLAVIVALVFMTGDFSPKDLSKRPMVEGVIEGARYILSHRNIRALVAVTAVSSIFGMANVVLMPIFARDILGVGIKGLGFLMSSVGIGAIFGGLILARFGHEGNRKIFVKSGTIILALSLILFAMSTSYVFSLCLLLAAGWGIITQAVSVNTLLQMETPDNLRGRAMSFYTLVFLGMTPFGSFIAGLLAHWFGAPIALLFSGSACLLLTPLFFKDI</sequence>
<evidence type="ECO:0000256" key="1">
    <source>
        <dbReference type="ARBA" id="ARBA00004651"/>
    </source>
</evidence>
<protein>
    <submittedName>
        <fullName evidence="9">MFS transporter</fullName>
    </submittedName>
</protein>
<organism evidence="9 10">
    <name type="scientific">Candidatus Taenaricola geysiri</name>
    <dbReference type="NCBI Taxonomy" id="1974752"/>
    <lineage>
        <taxon>Bacteria</taxon>
        <taxon>Pseudomonadati</taxon>
        <taxon>Candidatus Omnitrophota</taxon>
        <taxon>Candidatus Taenaricola</taxon>
    </lineage>
</organism>
<feature type="transmembrane region" description="Helical" evidence="7">
    <location>
        <begin position="141"/>
        <end position="167"/>
    </location>
</feature>
<feature type="transmembrane region" description="Helical" evidence="7">
    <location>
        <begin position="45"/>
        <end position="66"/>
    </location>
</feature>
<evidence type="ECO:0000256" key="4">
    <source>
        <dbReference type="ARBA" id="ARBA00022692"/>
    </source>
</evidence>
<dbReference type="GO" id="GO:0022857">
    <property type="term" value="F:transmembrane transporter activity"/>
    <property type="evidence" value="ECO:0007669"/>
    <property type="project" value="InterPro"/>
</dbReference>
<dbReference type="AlphaFoldDB" id="A0A2J0LEC1"/>
<keyword evidence="4 7" id="KW-0812">Transmembrane</keyword>
<evidence type="ECO:0000256" key="7">
    <source>
        <dbReference type="SAM" id="Phobius"/>
    </source>
</evidence>
<comment type="caution">
    <text evidence="9">The sequence shown here is derived from an EMBL/GenBank/DDBJ whole genome shotgun (WGS) entry which is preliminary data.</text>
</comment>
<evidence type="ECO:0000256" key="5">
    <source>
        <dbReference type="ARBA" id="ARBA00022989"/>
    </source>
</evidence>
<evidence type="ECO:0000313" key="10">
    <source>
        <dbReference type="Proteomes" id="UP000231267"/>
    </source>
</evidence>